<evidence type="ECO:0000313" key="4">
    <source>
        <dbReference type="EMBL" id="ORC38319.1"/>
    </source>
</evidence>
<evidence type="ECO:0000256" key="1">
    <source>
        <dbReference type="ARBA" id="ARBA00022505"/>
    </source>
</evidence>
<dbReference type="InterPro" id="IPR000674">
    <property type="entry name" value="Ald_Oxase/Xan_DH_a/b"/>
</dbReference>
<feature type="domain" description="Aldehyde oxidase/xanthine dehydrogenase a/b hammerhead" evidence="3">
    <location>
        <begin position="3"/>
        <end position="106"/>
    </location>
</feature>
<keyword evidence="5" id="KW-1185">Reference proteome</keyword>
<dbReference type="RefSeq" id="WP_083047329.1">
    <property type="nucleotide sequence ID" value="NZ_MWQY01000001.1"/>
</dbReference>
<dbReference type="GO" id="GO:0016491">
    <property type="term" value="F:oxidoreductase activity"/>
    <property type="evidence" value="ECO:0007669"/>
    <property type="project" value="UniProtKB-KW"/>
</dbReference>
<dbReference type="SUPFAM" id="SSF54665">
    <property type="entry name" value="CO dehydrogenase molybdoprotein N-domain-like"/>
    <property type="match status" value="1"/>
</dbReference>
<dbReference type="InterPro" id="IPR036856">
    <property type="entry name" value="Ald_Oxase/Xan_DH_a/b_sf"/>
</dbReference>
<dbReference type="Proteomes" id="UP000192343">
    <property type="component" value="Unassembled WGS sequence"/>
</dbReference>
<dbReference type="OrthoDB" id="9759099at2"/>
<organism evidence="4 5">
    <name type="scientific">Marispirochaeta aestuarii</name>
    <dbReference type="NCBI Taxonomy" id="1963862"/>
    <lineage>
        <taxon>Bacteria</taxon>
        <taxon>Pseudomonadati</taxon>
        <taxon>Spirochaetota</taxon>
        <taxon>Spirochaetia</taxon>
        <taxon>Spirochaetales</taxon>
        <taxon>Spirochaetaceae</taxon>
        <taxon>Marispirochaeta</taxon>
    </lineage>
</organism>
<protein>
    <recommendedName>
        <fullName evidence="3">Aldehyde oxidase/xanthine dehydrogenase a/b hammerhead domain-containing protein</fullName>
    </recommendedName>
</protein>
<dbReference type="Pfam" id="PF02738">
    <property type="entry name" value="MoCoBD_1"/>
    <property type="match status" value="1"/>
</dbReference>
<dbReference type="InterPro" id="IPR037165">
    <property type="entry name" value="AldOxase/xan_DH_Mopterin-bd_sf"/>
</dbReference>
<dbReference type="Gene3D" id="3.90.1170.50">
    <property type="entry name" value="Aldehyde oxidase/xanthine dehydrogenase, a/b hammerhead"/>
    <property type="match status" value="1"/>
</dbReference>
<evidence type="ECO:0000259" key="3">
    <source>
        <dbReference type="SMART" id="SM01008"/>
    </source>
</evidence>
<dbReference type="InterPro" id="IPR016208">
    <property type="entry name" value="Ald_Oxase/xanthine_DH-like"/>
</dbReference>
<keyword evidence="1" id="KW-0500">Molybdenum</keyword>
<dbReference type="PANTHER" id="PTHR11908:SF132">
    <property type="entry name" value="ALDEHYDE OXIDASE 1-RELATED"/>
    <property type="match status" value="1"/>
</dbReference>
<proteinExistence type="predicted"/>
<dbReference type="Gene3D" id="3.30.365.10">
    <property type="entry name" value="Aldehyde oxidase/xanthine dehydrogenase, molybdopterin binding domain"/>
    <property type="match status" value="4"/>
</dbReference>
<dbReference type="STRING" id="1963862.B4O97_00750"/>
<dbReference type="Pfam" id="PF20256">
    <property type="entry name" value="MoCoBD_2"/>
    <property type="match status" value="1"/>
</dbReference>
<evidence type="ECO:0000256" key="2">
    <source>
        <dbReference type="ARBA" id="ARBA00023002"/>
    </source>
</evidence>
<dbReference type="Pfam" id="PF01315">
    <property type="entry name" value="Ald_Xan_dh_C"/>
    <property type="match status" value="1"/>
</dbReference>
<dbReference type="EMBL" id="MWQY01000001">
    <property type="protein sequence ID" value="ORC38319.1"/>
    <property type="molecule type" value="Genomic_DNA"/>
</dbReference>
<name>A0A1Y1S2X2_9SPIO</name>
<dbReference type="GO" id="GO:0005506">
    <property type="term" value="F:iron ion binding"/>
    <property type="evidence" value="ECO:0007669"/>
    <property type="project" value="InterPro"/>
</dbReference>
<gene>
    <name evidence="4" type="ORF">B4O97_00750</name>
</gene>
<dbReference type="PANTHER" id="PTHR11908">
    <property type="entry name" value="XANTHINE DEHYDROGENASE"/>
    <property type="match status" value="1"/>
</dbReference>
<dbReference type="SMART" id="SM01008">
    <property type="entry name" value="Ald_Xan_dh_C"/>
    <property type="match status" value="1"/>
</dbReference>
<keyword evidence="2" id="KW-0560">Oxidoreductase</keyword>
<accession>A0A1Y1S2X2</accession>
<comment type="caution">
    <text evidence="4">The sequence shown here is derived from an EMBL/GenBank/DDBJ whole genome shotgun (WGS) entry which is preliminary data.</text>
</comment>
<evidence type="ECO:0000313" key="5">
    <source>
        <dbReference type="Proteomes" id="UP000192343"/>
    </source>
</evidence>
<dbReference type="SUPFAM" id="SSF56003">
    <property type="entry name" value="Molybdenum cofactor-binding domain"/>
    <property type="match status" value="1"/>
</dbReference>
<dbReference type="AlphaFoldDB" id="A0A1Y1S2X2"/>
<dbReference type="InterPro" id="IPR046867">
    <property type="entry name" value="AldOxase/xan_DH_MoCoBD2"/>
</dbReference>
<sequence>MEQRRIQYIDDYFDSPMLHVSILRSQVERGKINLISYPDPPDGMLVLGAQDIPGENCIHLSSGKIPILAEGTIHYLGQPVLLIAGNNRQEMEEFAGYVSIDYRDITVLPSFENFFEKQIIKEHRLSRGNPEKVLKEAFQILEGSYYVDETLPWSLDAQGAFARYEEGRLVVYSSTQWLHHVRSTVAGVLDIRPTDVTVRRTAFSAQFDEKLWYPSFLAAYAALAAQVSGKSCKLILSANELLHHGPRGTPVAIEHRSAVDKNGDLAAIDVTVNLESGAFPVYSEEALQRASSAAAGNYNCKNVSVTTRLIETTRRPLDFSPGAGLAGCFFASETHASLIAEVSQTDPLNWKLRNLDEKESPLPELLTKVAAASDFSRKHAAYELAKKRRSSPEQENRPLRGIGIAGVYQGNGFFGRGEETERFKVTARLESEGDLYIFTSGLSGMHKTASLARRRAAEILGIPRSGVHIINDDTDRIPESGPSGLSRNITVVYRLVERCCEAIQKKRFRNPLPLEASRSFRLPAKGRWEESQLQGSPYAARSWAACVVELELDPILLEKSVRGVWVAVDCGEVLHRHRAESVLETGILHAVEGCTVNLQNLETSESPFHLPKLKDIPPVEISFNRGSRQKFSSGIGDLPYIMIPPAFTAALSQAAGVYFDRFPLPPRNIHQYMEGT</sequence>
<reference evidence="4 5" key="1">
    <citation type="submission" date="2017-03" db="EMBL/GenBank/DDBJ databases">
        <title>Draft Genome sequence of Marispirochaeta sp. strain JC444.</title>
        <authorList>
            <person name="Shivani Y."/>
            <person name="Subhash Y."/>
            <person name="Sasikala C."/>
            <person name="Ramana C."/>
        </authorList>
    </citation>
    <scope>NUCLEOTIDE SEQUENCE [LARGE SCALE GENOMIC DNA]</scope>
    <source>
        <strain evidence="4 5">JC444</strain>
    </source>
</reference>
<dbReference type="InterPro" id="IPR008274">
    <property type="entry name" value="AldOxase/xan_DH_MoCoBD1"/>
</dbReference>